<dbReference type="EMBL" id="JANPWB010000016">
    <property type="protein sequence ID" value="KAJ1081640.1"/>
    <property type="molecule type" value="Genomic_DNA"/>
</dbReference>
<organism evidence="2 3">
    <name type="scientific">Pleurodeles waltl</name>
    <name type="common">Iberian ribbed newt</name>
    <dbReference type="NCBI Taxonomy" id="8319"/>
    <lineage>
        <taxon>Eukaryota</taxon>
        <taxon>Metazoa</taxon>
        <taxon>Chordata</taxon>
        <taxon>Craniata</taxon>
        <taxon>Vertebrata</taxon>
        <taxon>Euteleostomi</taxon>
        <taxon>Amphibia</taxon>
        <taxon>Batrachia</taxon>
        <taxon>Caudata</taxon>
        <taxon>Salamandroidea</taxon>
        <taxon>Salamandridae</taxon>
        <taxon>Pleurodelinae</taxon>
        <taxon>Pleurodeles</taxon>
    </lineage>
</organism>
<sequence length="151" mass="16332">MGLVCLSTHQRTHLFHVDLYRLPVPGAHACEMNFLASCESQPSCQRDRKSSKPPEVGGLEGPGDERVPQGPGELWENPEGGLDNRIRAPEVMETTPGTSKEGLLAPRSRLHDIPGLILLRSEGTEETYTPDAVPCPARTRPPPLPPDPGAS</sequence>
<evidence type="ECO:0000313" key="3">
    <source>
        <dbReference type="Proteomes" id="UP001066276"/>
    </source>
</evidence>
<gene>
    <name evidence="2" type="ORF">NDU88_001818</name>
</gene>
<name>A0AAV7KTV3_PLEWA</name>
<feature type="compositionally biased region" description="Pro residues" evidence="1">
    <location>
        <begin position="139"/>
        <end position="151"/>
    </location>
</feature>
<dbReference type="Proteomes" id="UP001066276">
    <property type="component" value="Chromosome 12"/>
</dbReference>
<reference evidence="2" key="1">
    <citation type="journal article" date="2022" name="bioRxiv">
        <title>Sequencing and chromosome-scale assembly of the giantPleurodeles waltlgenome.</title>
        <authorList>
            <person name="Brown T."/>
            <person name="Elewa A."/>
            <person name="Iarovenko S."/>
            <person name="Subramanian E."/>
            <person name="Araus A.J."/>
            <person name="Petzold A."/>
            <person name="Susuki M."/>
            <person name="Suzuki K.-i.T."/>
            <person name="Hayashi T."/>
            <person name="Toyoda A."/>
            <person name="Oliveira C."/>
            <person name="Osipova E."/>
            <person name="Leigh N.D."/>
            <person name="Simon A."/>
            <person name="Yun M.H."/>
        </authorList>
    </citation>
    <scope>NUCLEOTIDE SEQUENCE</scope>
    <source>
        <strain evidence="2">20211129_DDA</strain>
        <tissue evidence="2">Liver</tissue>
    </source>
</reference>
<proteinExistence type="predicted"/>
<protein>
    <submittedName>
        <fullName evidence="2">Uncharacterized protein</fullName>
    </submittedName>
</protein>
<feature type="region of interest" description="Disordered" evidence="1">
    <location>
        <begin position="120"/>
        <end position="151"/>
    </location>
</feature>
<dbReference type="AlphaFoldDB" id="A0AAV7KTV3"/>
<comment type="caution">
    <text evidence="2">The sequence shown here is derived from an EMBL/GenBank/DDBJ whole genome shotgun (WGS) entry which is preliminary data.</text>
</comment>
<evidence type="ECO:0000313" key="2">
    <source>
        <dbReference type="EMBL" id="KAJ1081640.1"/>
    </source>
</evidence>
<keyword evidence="3" id="KW-1185">Reference proteome</keyword>
<evidence type="ECO:0000256" key="1">
    <source>
        <dbReference type="SAM" id="MobiDB-lite"/>
    </source>
</evidence>
<feature type="region of interest" description="Disordered" evidence="1">
    <location>
        <begin position="41"/>
        <end position="107"/>
    </location>
</feature>
<accession>A0AAV7KTV3</accession>